<organism evidence="1 2">
    <name type="scientific">Pseudomonas laurentiana</name>
    <dbReference type="NCBI Taxonomy" id="2364649"/>
    <lineage>
        <taxon>Bacteria</taxon>
        <taxon>Pseudomonadati</taxon>
        <taxon>Pseudomonadota</taxon>
        <taxon>Gammaproteobacteria</taxon>
        <taxon>Pseudomonadales</taxon>
        <taxon>Pseudomonadaceae</taxon>
        <taxon>Pseudomonas</taxon>
    </lineage>
</organism>
<reference evidence="1 2" key="1">
    <citation type="submission" date="2020-02" db="EMBL/GenBank/DDBJ databases">
        <title>Broccoli isolated Pseudomonas sp.</title>
        <authorList>
            <person name="Fujikawa T."/>
            <person name="Sawada H."/>
        </authorList>
    </citation>
    <scope>NUCLEOTIDE SEQUENCE [LARGE SCALE GENOMIC DNA]</scope>
    <source>
        <strain evidence="1 2">JCM 32154</strain>
    </source>
</reference>
<dbReference type="PANTHER" id="PTHR35564:SF4">
    <property type="entry name" value="CYTOPLASMIC PROTEIN"/>
    <property type="match status" value="1"/>
</dbReference>
<dbReference type="RefSeq" id="WP_163932991.1">
    <property type="nucleotide sequence ID" value="NZ_BMQU01000002.1"/>
</dbReference>
<dbReference type="InterPro" id="IPR010732">
    <property type="entry name" value="T6SS_TssG-like"/>
</dbReference>
<dbReference type="NCBIfam" id="TIGR03347">
    <property type="entry name" value="VI_chp_1"/>
    <property type="match status" value="1"/>
</dbReference>
<keyword evidence="2" id="KW-1185">Reference proteome</keyword>
<name>A0A6I5RN44_9PSED</name>
<dbReference type="AlphaFoldDB" id="A0A6I5RN44"/>
<dbReference type="Pfam" id="PF06996">
    <property type="entry name" value="T6SS_TssG"/>
    <property type="match status" value="1"/>
</dbReference>
<protein>
    <submittedName>
        <fullName evidence="1">Type VI secretion system baseplate subunit TssG</fullName>
    </submittedName>
</protein>
<gene>
    <name evidence="1" type="primary">tssG</name>
    <name evidence="1" type="ORF">G3O07_04340</name>
</gene>
<evidence type="ECO:0000313" key="2">
    <source>
        <dbReference type="Proteomes" id="UP000471751"/>
    </source>
</evidence>
<evidence type="ECO:0000313" key="1">
    <source>
        <dbReference type="EMBL" id="NES09129.1"/>
    </source>
</evidence>
<sequence>MHDPLSPWMQLQHQAWRFDFFSALRCLDALHPQHPRLGTSEHLRQDSVRLGQAVSLAFEPAMLRNLQLREGMPPRLQVTFFGLTGVNGPMPLPFCEEALSRQINHNDGVLSAFLDIFHHRLLSLLYRSWAMTRPVVCADRPEQDRFREYVQAFVPRSEHYYASQYLDQRRSADGLLTLLRDRLQVPITLRQWYGRLSALAVEDQLQLGAGTEAARLGQRALLGRRVWNVQHSVRVILGPLSLTDLKRFLPGTVAFRELARLVDDYLGCGFEWDVQLLLAPCANTHLCLGSPLPLGLATWLSANRPATQPRACVLTPARIQRLQQELRND</sequence>
<comment type="caution">
    <text evidence="1">The sequence shown here is derived from an EMBL/GenBank/DDBJ whole genome shotgun (WGS) entry which is preliminary data.</text>
</comment>
<accession>A0A6I5RN44</accession>
<dbReference type="Proteomes" id="UP000471751">
    <property type="component" value="Unassembled WGS sequence"/>
</dbReference>
<dbReference type="PANTHER" id="PTHR35564">
    <property type="match status" value="1"/>
</dbReference>
<proteinExistence type="predicted"/>
<dbReference type="EMBL" id="JAAHBT010000038">
    <property type="protein sequence ID" value="NES09129.1"/>
    <property type="molecule type" value="Genomic_DNA"/>
</dbReference>